<keyword evidence="1" id="KW-1133">Transmembrane helix</keyword>
<dbReference type="EMBL" id="JAABOO010000001">
    <property type="protein sequence ID" value="NER11999.1"/>
    <property type="molecule type" value="Genomic_DNA"/>
</dbReference>
<evidence type="ECO:0000313" key="3">
    <source>
        <dbReference type="Proteomes" id="UP000468581"/>
    </source>
</evidence>
<evidence type="ECO:0000313" key="2">
    <source>
        <dbReference type="EMBL" id="NER11999.1"/>
    </source>
</evidence>
<comment type="caution">
    <text evidence="2">The sequence shown here is derived from an EMBL/GenBank/DDBJ whole genome shotgun (WGS) entry which is preliminary data.</text>
</comment>
<dbReference type="RefSeq" id="WP_163605038.1">
    <property type="nucleotide sequence ID" value="NZ_JAABOO010000001.1"/>
</dbReference>
<name>A0A6P0UJG5_9FLAO</name>
<dbReference type="Proteomes" id="UP000468581">
    <property type="component" value="Unassembled WGS sequence"/>
</dbReference>
<keyword evidence="3" id="KW-1185">Reference proteome</keyword>
<feature type="transmembrane region" description="Helical" evidence="1">
    <location>
        <begin position="26"/>
        <end position="55"/>
    </location>
</feature>
<reference evidence="2 3" key="1">
    <citation type="submission" date="2020-01" db="EMBL/GenBank/DDBJ databases">
        <title>Leptobacterium flavescens.</title>
        <authorList>
            <person name="Wang G."/>
        </authorList>
    </citation>
    <scope>NUCLEOTIDE SEQUENCE [LARGE SCALE GENOMIC DNA]</scope>
    <source>
        <strain evidence="2 3">KCTC 22160</strain>
    </source>
</reference>
<dbReference type="AlphaFoldDB" id="A0A6P0UJG5"/>
<keyword evidence="1" id="KW-0472">Membrane</keyword>
<accession>A0A6P0UJG5</accession>
<keyword evidence="1" id="KW-0812">Transmembrane</keyword>
<protein>
    <submittedName>
        <fullName evidence="2">Uncharacterized protein</fullName>
    </submittedName>
</protein>
<gene>
    <name evidence="2" type="ORF">GWK08_00970</name>
</gene>
<proteinExistence type="predicted"/>
<sequence>MLGLILIFFIGKYFYQLAEEYQQNKWLYAIIGVVSYYVGTFIAGILIGILYVLIANDLSGLENTPDIVLSLMALPFGLLSCWGLYTILKKQWKKNIVKPENEIAQIGIEPDPEDKAG</sequence>
<feature type="transmembrane region" description="Helical" evidence="1">
    <location>
        <begin position="67"/>
        <end position="88"/>
    </location>
</feature>
<evidence type="ECO:0000256" key="1">
    <source>
        <dbReference type="SAM" id="Phobius"/>
    </source>
</evidence>
<organism evidence="2 3">
    <name type="scientific">Leptobacterium flavescens</name>
    <dbReference type="NCBI Taxonomy" id="472055"/>
    <lineage>
        <taxon>Bacteria</taxon>
        <taxon>Pseudomonadati</taxon>
        <taxon>Bacteroidota</taxon>
        <taxon>Flavobacteriia</taxon>
        <taxon>Flavobacteriales</taxon>
        <taxon>Flavobacteriaceae</taxon>
        <taxon>Leptobacterium</taxon>
    </lineage>
</organism>